<evidence type="ECO:0000256" key="6">
    <source>
        <dbReference type="ARBA" id="ARBA00023136"/>
    </source>
</evidence>
<keyword evidence="4 8" id="KW-0812">Transmembrane</keyword>
<feature type="transmembrane region" description="Helical" evidence="8">
    <location>
        <begin position="470"/>
        <end position="490"/>
    </location>
</feature>
<dbReference type="GO" id="GO:0003954">
    <property type="term" value="F:NADH dehydrogenase activity"/>
    <property type="evidence" value="ECO:0007669"/>
    <property type="project" value="TreeGrafter"/>
</dbReference>
<evidence type="ECO:0000256" key="7">
    <source>
        <dbReference type="ARBA" id="ARBA00049551"/>
    </source>
</evidence>
<feature type="transmembrane region" description="Helical" evidence="8">
    <location>
        <begin position="234"/>
        <end position="252"/>
    </location>
</feature>
<accession>A0A059Q4R6</accession>
<dbReference type="CTD" id="4540"/>
<reference evidence="11" key="1">
    <citation type="submission" date="2013-05" db="EMBL/GenBank/DDBJ databases">
        <title>Complete mitochondrial genome of Aplysia kurodai (Gastropoda, Aplysiidae).</title>
        <authorList>
            <person name="Jun J."/>
        </authorList>
    </citation>
    <scope>NUCLEOTIDE SEQUENCE</scope>
</reference>
<evidence type="ECO:0000256" key="3">
    <source>
        <dbReference type="ARBA" id="ARBA00021096"/>
    </source>
</evidence>
<feature type="transmembrane region" description="Helical" evidence="8">
    <location>
        <begin position="402"/>
        <end position="420"/>
    </location>
</feature>
<proteinExistence type="inferred from homology"/>
<sequence length="549" mass="60062">MLLFFTSLMMACGWGFMLTKGQTMILELELMSVSSTNFSIMLIVDKINLSFSMVVTLIAGSVFTFAHKYMEEDQNSDRFLWILMAFVISMNLLTFSGSIFFLLLGWDGLGITSFALIIYYQSFESLSAGFQTLMVNRLGDAIIVVSTFLFVLLGQFSFISLSDNFTSVGLVLMLSVAALTKSAQYPFSSWLPAAMAAPTPVSALVHSSTLVTAGIFLIIRLSYNVPLNEEVKSLLLFVGAITCLLGGWAATYENDIKKIIALSTLSQLGVMVFSLGLGFPGLALFHLYTHALFKALLFLAAGNMLMATYGSQDIRLMGGIGMAMPFTIIMFNISSLCLVGAPFLSAFYSKHVILEKMVMNSLNLSSMLIMFVATMMTAKYVSRSLKAVSWNKPINSIMAVSSNFYTTFPVTVLGIGGIVSGKFLSMIDLGNLELAYIPSFWGNIINIITIGGITLGLIRGSKILSNHYLSSMFFLTPVVSLGSKGLAPLVKEMSNLDYGWLEPSFSVKNYHNKFGAVLSDVGVWPQKQSFFMAGVILVFTLVFVTSSYF</sequence>
<dbReference type="GO" id="GO:0016020">
    <property type="term" value="C:membrane"/>
    <property type="evidence" value="ECO:0007669"/>
    <property type="project" value="UniProtKB-SubCell"/>
</dbReference>
<keyword evidence="8" id="KW-0830">Ubiquinone</keyword>
<feature type="transmembrane region" description="Helical" evidence="8">
    <location>
        <begin position="322"/>
        <end position="344"/>
    </location>
</feature>
<feature type="transmembrane region" description="Helical" evidence="8">
    <location>
        <begin position="259"/>
        <end position="285"/>
    </location>
</feature>
<comment type="function">
    <text evidence="8">Core subunit of the mitochondrial membrane respiratory chain NADH dehydrogenase (Complex I) which catalyzes electron transfer from NADH through the respiratory chain, using ubiquinone as an electron acceptor. Essential for the catalytic activity and assembly of complex I.</text>
</comment>
<dbReference type="Pfam" id="PF00662">
    <property type="entry name" value="Proton_antipo_N"/>
    <property type="match status" value="1"/>
</dbReference>
<evidence type="ECO:0000256" key="4">
    <source>
        <dbReference type="ARBA" id="ARBA00022692"/>
    </source>
</evidence>
<feature type="transmembrane region" description="Helical" evidence="8">
    <location>
        <begin position="440"/>
        <end position="458"/>
    </location>
</feature>
<dbReference type="EC" id="7.1.1.2" evidence="2 8"/>
<dbReference type="PANTHER" id="PTHR42829">
    <property type="entry name" value="NADH-UBIQUINONE OXIDOREDUCTASE CHAIN 5"/>
    <property type="match status" value="1"/>
</dbReference>
<feature type="transmembrane region" description="Helical" evidence="8">
    <location>
        <begin position="203"/>
        <end position="222"/>
    </location>
</feature>
<dbReference type="InterPro" id="IPR001516">
    <property type="entry name" value="Proton_antipo_N"/>
</dbReference>
<dbReference type="GeneID" id="19591305"/>
<feature type="transmembrane region" description="Helical" evidence="8">
    <location>
        <begin position="47"/>
        <end position="66"/>
    </location>
</feature>
<comment type="catalytic activity">
    <reaction evidence="7 8">
        <text>a ubiquinone + NADH + 5 H(+)(in) = a ubiquinol + NAD(+) + 4 H(+)(out)</text>
        <dbReference type="Rhea" id="RHEA:29091"/>
        <dbReference type="Rhea" id="RHEA-COMP:9565"/>
        <dbReference type="Rhea" id="RHEA-COMP:9566"/>
        <dbReference type="ChEBI" id="CHEBI:15378"/>
        <dbReference type="ChEBI" id="CHEBI:16389"/>
        <dbReference type="ChEBI" id="CHEBI:17976"/>
        <dbReference type="ChEBI" id="CHEBI:57540"/>
        <dbReference type="ChEBI" id="CHEBI:57945"/>
        <dbReference type="EC" id="7.1.1.2"/>
    </reaction>
</comment>
<evidence type="ECO:0000259" key="10">
    <source>
        <dbReference type="Pfam" id="PF00662"/>
    </source>
</evidence>
<evidence type="ECO:0000256" key="2">
    <source>
        <dbReference type="ARBA" id="ARBA00012944"/>
    </source>
</evidence>
<comment type="subcellular location">
    <subcellularLocation>
        <location evidence="1">Membrane</location>
        <topology evidence="1">Multi-pass membrane protein</topology>
    </subcellularLocation>
</comment>
<keyword evidence="8 11" id="KW-0496">Mitochondrion</keyword>
<dbReference type="PRINTS" id="PR01434">
    <property type="entry name" value="NADHDHGNASE5"/>
</dbReference>
<protein>
    <recommendedName>
        <fullName evidence="3 8">NADH-ubiquinone oxidoreductase chain 5</fullName>
        <ecNumber evidence="2 8">7.1.1.2</ecNumber>
    </recommendedName>
</protein>
<geneLocation type="mitochondrion" evidence="11"/>
<feature type="transmembrane region" description="Helical" evidence="8">
    <location>
        <begin position="364"/>
        <end position="381"/>
    </location>
</feature>
<dbReference type="GO" id="GO:0008137">
    <property type="term" value="F:NADH dehydrogenase (ubiquinone) activity"/>
    <property type="evidence" value="ECO:0007669"/>
    <property type="project" value="UniProtKB-EC"/>
</dbReference>
<evidence type="ECO:0000313" key="11">
    <source>
        <dbReference type="EMBL" id="AGT53687.1"/>
    </source>
</evidence>
<dbReference type="GO" id="GO:0015990">
    <property type="term" value="P:electron transport coupled proton transport"/>
    <property type="evidence" value="ECO:0007669"/>
    <property type="project" value="TreeGrafter"/>
</dbReference>
<feature type="transmembrane region" description="Helical" evidence="8">
    <location>
        <begin position="530"/>
        <end position="548"/>
    </location>
</feature>
<dbReference type="PANTHER" id="PTHR42829:SF2">
    <property type="entry name" value="NADH-UBIQUINONE OXIDOREDUCTASE CHAIN 5"/>
    <property type="match status" value="1"/>
</dbReference>
<dbReference type="GO" id="GO:0042773">
    <property type="term" value="P:ATP synthesis coupled electron transport"/>
    <property type="evidence" value="ECO:0007669"/>
    <property type="project" value="InterPro"/>
</dbReference>
<dbReference type="AlphaFoldDB" id="A0A059Q4R6"/>
<dbReference type="InterPro" id="IPR001750">
    <property type="entry name" value="ND/Mrp_TM"/>
</dbReference>
<keyword evidence="8" id="KW-0520">NAD</keyword>
<feature type="transmembrane region" description="Helical" evidence="8">
    <location>
        <begin position="165"/>
        <end position="183"/>
    </location>
</feature>
<dbReference type="InterPro" id="IPR003945">
    <property type="entry name" value="NU5C-like"/>
</dbReference>
<feature type="transmembrane region" description="Helical" evidence="8">
    <location>
        <begin position="141"/>
        <end position="159"/>
    </location>
</feature>
<dbReference type="RefSeq" id="YP_009040286.1">
    <property type="nucleotide sequence ID" value="NC_024260.1"/>
</dbReference>
<evidence type="ECO:0000259" key="9">
    <source>
        <dbReference type="Pfam" id="PF00361"/>
    </source>
</evidence>
<evidence type="ECO:0000256" key="1">
    <source>
        <dbReference type="ARBA" id="ARBA00004141"/>
    </source>
</evidence>
<evidence type="ECO:0000256" key="8">
    <source>
        <dbReference type="RuleBase" id="RU003404"/>
    </source>
</evidence>
<keyword evidence="8" id="KW-0813">Transport</keyword>
<feature type="transmembrane region" description="Helical" evidence="8">
    <location>
        <begin position="78"/>
        <end position="95"/>
    </location>
</feature>
<evidence type="ECO:0000256" key="5">
    <source>
        <dbReference type="ARBA" id="ARBA00022989"/>
    </source>
</evidence>
<feature type="transmembrane region" description="Helical" evidence="8">
    <location>
        <begin position="291"/>
        <end position="310"/>
    </location>
</feature>
<gene>
    <name evidence="11" type="primary">ND5</name>
</gene>
<dbReference type="Pfam" id="PF00361">
    <property type="entry name" value="Proton_antipo_M"/>
    <property type="match status" value="1"/>
</dbReference>
<keyword evidence="6 8" id="KW-0472">Membrane</keyword>
<organism evidence="11">
    <name type="scientific">Aplysia kurodai</name>
    <name type="common">Kuroda's sea hare</name>
    <dbReference type="NCBI Taxonomy" id="6501"/>
    <lineage>
        <taxon>Eukaryota</taxon>
        <taxon>Metazoa</taxon>
        <taxon>Spiralia</taxon>
        <taxon>Lophotrochozoa</taxon>
        <taxon>Mollusca</taxon>
        <taxon>Gastropoda</taxon>
        <taxon>Heterobranchia</taxon>
        <taxon>Euthyneura</taxon>
        <taxon>Tectipleura</taxon>
        <taxon>Aplysiida</taxon>
        <taxon>Aplysioidea</taxon>
        <taxon>Aplysiidae</taxon>
        <taxon>Aplysia</taxon>
    </lineage>
</organism>
<feature type="domain" description="NADH:quinone oxidoreductase/Mrp antiporter transmembrane" evidence="9">
    <location>
        <begin position="97"/>
        <end position="376"/>
    </location>
</feature>
<dbReference type="EMBL" id="KF148053">
    <property type="protein sequence ID" value="AGT53687.1"/>
    <property type="molecule type" value="Genomic_DNA"/>
</dbReference>
<name>A0A059Q4R6_APLKU</name>
<keyword evidence="5 8" id="KW-1133">Transmembrane helix</keyword>
<comment type="similarity">
    <text evidence="8">Belongs to the complex I subunit 5 family.</text>
</comment>
<feature type="domain" description="NADH-Ubiquinone oxidoreductase (complex I) chain 5 N-terminal" evidence="10">
    <location>
        <begin position="31"/>
        <end position="79"/>
    </location>
</feature>